<dbReference type="Proteomes" id="UP001046350">
    <property type="component" value="Chromosome"/>
</dbReference>
<evidence type="ECO:0000313" key="2">
    <source>
        <dbReference type="Proteomes" id="UP001046350"/>
    </source>
</evidence>
<accession>A0ABX8MYA1</accession>
<gene>
    <name evidence="1" type="ORF">KSS94_14865</name>
</gene>
<dbReference type="Pfam" id="PF13692">
    <property type="entry name" value="Glyco_trans_1_4"/>
    <property type="match status" value="1"/>
</dbReference>
<dbReference type="EMBL" id="CP077076">
    <property type="protein sequence ID" value="QXH49235.1"/>
    <property type="molecule type" value="Genomic_DNA"/>
</dbReference>
<organism evidence="1 2">
    <name type="scientific">Pseudomonas fakonensis</name>
    <dbReference type="NCBI Taxonomy" id="2842355"/>
    <lineage>
        <taxon>Bacteria</taxon>
        <taxon>Pseudomonadati</taxon>
        <taxon>Pseudomonadota</taxon>
        <taxon>Gammaproteobacteria</taxon>
        <taxon>Pseudomonadales</taxon>
        <taxon>Pseudomonadaceae</taxon>
        <taxon>Pseudomonas</taxon>
    </lineage>
</organism>
<proteinExistence type="predicted"/>
<sequence>MPHLLAIGLSWPAPQACSAGQHLLHILEQFRRHGWRVTFACPGAPGEHKADLAALGIDEHIMASDDCVFAAADAVLFDRFHSEERFGRQLRQQQPGALNLLLTCGLESLRDARQQLLRRRLVEGLDPNDFRALFATPGPQLYRQMAEAPLALRELAALWRCDLALVASDAEMDLLVNGFGVPDYLLHHCPPVAEPLAALRPYAERAHFITLGNLSQPANTDALLWVRHNLWPMLRRHLPQAQLHIHGANPSAKVQALHAPDEGLHVKGWVADSDAAMAGARVCLAPLRSGAGVKGQLLDALRCGTPSVTTPIGTEGMQGQQPWPGRVEGTAEALARAAVELYSDESAWQRAQDACAPLLRLRFDPRRHGSELVGRVEHSLGQLDELRLFNFTGAMLRQSVQF</sequence>
<keyword evidence="2" id="KW-1185">Reference proteome</keyword>
<reference evidence="1" key="1">
    <citation type="journal article" date="2021" name="Microorganisms">
        <title>The Ever-Expanding Pseudomonas Genus: Description of 43 New Species and Partition of the Pseudomonas putida Group.</title>
        <authorList>
            <person name="Girard L."/>
            <person name="Lood C."/>
            <person name="Hofte M."/>
            <person name="Vandamme P."/>
            <person name="Rokni-Zadeh H."/>
            <person name="van Noort V."/>
            <person name="Lavigne R."/>
            <person name="De Mot R."/>
        </authorList>
    </citation>
    <scope>NUCLEOTIDE SEQUENCE</scope>
    <source>
        <strain evidence="1">COW40</strain>
    </source>
</reference>
<name>A0ABX8MYA1_9PSED</name>
<evidence type="ECO:0000313" key="1">
    <source>
        <dbReference type="EMBL" id="QXH49235.1"/>
    </source>
</evidence>
<protein>
    <submittedName>
        <fullName evidence="1">Glycosyltransferase family 4 protein</fullName>
    </submittedName>
</protein>
<dbReference type="RefSeq" id="WP_217838858.1">
    <property type="nucleotide sequence ID" value="NZ_CP077076.1"/>
</dbReference>